<sequence length="78" mass="8999">MALSFLENYGLFPKELLLFSGLSFEGLGKSRLADFPAPFSSLVLSIISQIFFTEICEFPRERLFIFSKKGYYARELIF</sequence>
<evidence type="ECO:0000313" key="1">
    <source>
        <dbReference type="EMBL" id="TKK91141.1"/>
    </source>
</evidence>
<dbReference type="Proteomes" id="UP000305511">
    <property type="component" value="Unassembled WGS sequence"/>
</dbReference>
<dbReference type="EMBL" id="SIYF01000055">
    <property type="protein sequence ID" value="TKK91141.1"/>
    <property type="molecule type" value="Genomic_DNA"/>
</dbReference>
<dbReference type="AlphaFoldDB" id="A0A4U3MNI8"/>
<organism evidence="1 2">
    <name type="scientific">Enterococcus faecalis</name>
    <name type="common">Streptococcus faecalis</name>
    <dbReference type="NCBI Taxonomy" id="1351"/>
    <lineage>
        <taxon>Bacteria</taxon>
        <taxon>Bacillati</taxon>
        <taxon>Bacillota</taxon>
        <taxon>Bacilli</taxon>
        <taxon>Lactobacillales</taxon>
        <taxon>Enterococcaceae</taxon>
        <taxon>Enterococcus</taxon>
    </lineage>
</organism>
<gene>
    <name evidence="1" type="ORF">EY666_02575</name>
</gene>
<accession>A0A4U3MNI8</accession>
<name>A0A4U3MNI8_ENTFL</name>
<reference evidence="1 2" key="1">
    <citation type="submission" date="2019-02" db="EMBL/GenBank/DDBJ databases">
        <title>Bacteria dissemination in different level of health care in South Africa: the effectiveness of infections prevention and control.</title>
        <authorList>
            <person name="Shobo C."/>
            <person name="Amoako D.G."/>
            <person name="Allam M."/>
            <person name="Ismail A."/>
            <person name="Bester L.A."/>
            <person name="Essack S.Y."/>
        </authorList>
    </citation>
    <scope>NUCLEOTIDE SEQUENCE [LARGE SCALE GENOMIC DNA]</scope>
    <source>
        <strain evidence="1 2">2SIL2</strain>
    </source>
</reference>
<comment type="caution">
    <text evidence="1">The sequence shown here is derived from an EMBL/GenBank/DDBJ whole genome shotgun (WGS) entry which is preliminary data.</text>
</comment>
<protein>
    <submittedName>
        <fullName evidence="1">Uncharacterized protein</fullName>
    </submittedName>
</protein>
<evidence type="ECO:0000313" key="2">
    <source>
        <dbReference type="Proteomes" id="UP000305511"/>
    </source>
</evidence>
<proteinExistence type="predicted"/>